<keyword evidence="3" id="KW-1185">Reference proteome</keyword>
<sequence length="360" mass="38650">MHLAFRNGKAFVAVAVLWLAFGTAFAQRTEGDVVAGARGLYEAEVRVNSQGEAERNGGFARAMTIVLGKLTGDRSAQSRPGVGQELRHAKDFVKSYDYRQDEGRSVTGAPTFNTTLVVRFDKDQIDGVAATLGLPVWAEPRPKPVLWLAIDDGRGPRLVALAQTNAARAVLDRAQERGYRLGLPSGSAAEQAAVGAIWRGDTAAIARASSRYSPPMQLIGKLYRAKEGGGWTAEWTFVDAGKVLSTWTASQPDARRAMASGADGAADALSRKYAKRSTAAGEPGRYTVQIDGVRNAADYIRLMSYLQGLPVVRGMAPVRAAPDGFIVELELITGMPGLRRMVANGDVLLAEEDQPVLHLR</sequence>
<dbReference type="AlphaFoldDB" id="A0A7C9LZ07"/>
<dbReference type="EMBL" id="WOXT01000005">
    <property type="protein sequence ID" value="MUV15605.1"/>
    <property type="molecule type" value="Genomic_DNA"/>
</dbReference>
<keyword evidence="1" id="KW-0732">Signal</keyword>
<protein>
    <submittedName>
        <fullName evidence="2">DUF2066 domain-containing protein</fullName>
    </submittedName>
</protein>
<evidence type="ECO:0000313" key="2">
    <source>
        <dbReference type="EMBL" id="MUV15605.1"/>
    </source>
</evidence>
<comment type="caution">
    <text evidence="2">The sequence shown here is derived from an EMBL/GenBank/DDBJ whole genome shotgun (WGS) entry which is preliminary data.</text>
</comment>
<name>A0A7C9LZ07_9GAMM</name>
<dbReference type="InterPro" id="IPR018642">
    <property type="entry name" value="DUF2066"/>
</dbReference>
<feature type="chain" id="PRO_5028799828" evidence="1">
    <location>
        <begin position="27"/>
        <end position="360"/>
    </location>
</feature>
<reference evidence="2 3" key="1">
    <citation type="submission" date="2019-12" db="EMBL/GenBank/DDBJ databases">
        <authorList>
            <person name="Xu J."/>
        </authorList>
    </citation>
    <scope>NUCLEOTIDE SEQUENCE [LARGE SCALE GENOMIC DNA]</scope>
    <source>
        <strain evidence="2 3">HX-5-24</strain>
    </source>
</reference>
<proteinExistence type="predicted"/>
<evidence type="ECO:0000313" key="3">
    <source>
        <dbReference type="Proteomes" id="UP000479692"/>
    </source>
</evidence>
<organism evidence="2 3">
    <name type="scientific">Noviluteimonas gilva</name>
    <dbReference type="NCBI Taxonomy" id="2682097"/>
    <lineage>
        <taxon>Bacteria</taxon>
        <taxon>Pseudomonadati</taxon>
        <taxon>Pseudomonadota</taxon>
        <taxon>Gammaproteobacteria</taxon>
        <taxon>Lysobacterales</taxon>
        <taxon>Lysobacteraceae</taxon>
        <taxon>Noviluteimonas</taxon>
    </lineage>
</organism>
<evidence type="ECO:0000256" key="1">
    <source>
        <dbReference type="SAM" id="SignalP"/>
    </source>
</evidence>
<dbReference type="Proteomes" id="UP000479692">
    <property type="component" value="Unassembled WGS sequence"/>
</dbReference>
<gene>
    <name evidence="2" type="ORF">GN331_15480</name>
</gene>
<feature type="signal peptide" evidence="1">
    <location>
        <begin position="1"/>
        <end position="26"/>
    </location>
</feature>
<accession>A0A7C9LZ07</accession>
<dbReference type="Pfam" id="PF09839">
    <property type="entry name" value="DUF2066"/>
    <property type="match status" value="1"/>
</dbReference>
<dbReference type="RefSeq" id="WP_156643183.1">
    <property type="nucleotide sequence ID" value="NZ_WOXT01000005.1"/>
</dbReference>